<dbReference type="AlphaFoldDB" id="A0A5D0NID4"/>
<dbReference type="RefSeq" id="WP_067898618.1">
    <property type="nucleotide sequence ID" value="NZ_VSFG01000005.1"/>
</dbReference>
<dbReference type="InterPro" id="IPR000917">
    <property type="entry name" value="Sulfatase_N"/>
</dbReference>
<dbReference type="InterPro" id="IPR017850">
    <property type="entry name" value="Alkaline_phosphatase_core_sf"/>
</dbReference>
<dbReference type="PANTHER" id="PTHR42693:SF53">
    <property type="entry name" value="ENDO-4-O-SULFATASE"/>
    <property type="match status" value="1"/>
</dbReference>
<dbReference type="InterPro" id="IPR050738">
    <property type="entry name" value="Sulfatase"/>
</dbReference>
<evidence type="ECO:0000313" key="5">
    <source>
        <dbReference type="Proteomes" id="UP000323380"/>
    </source>
</evidence>
<protein>
    <submittedName>
        <fullName evidence="4">Sulfatase-like hydrolase/transferase</fullName>
    </submittedName>
</protein>
<dbReference type="GO" id="GO:0004065">
    <property type="term" value="F:arylsulfatase activity"/>
    <property type="evidence" value="ECO:0007669"/>
    <property type="project" value="TreeGrafter"/>
</dbReference>
<comment type="similarity">
    <text evidence="1">Belongs to the sulfatase family.</text>
</comment>
<organism evidence="4 5">
    <name type="scientific">Actinomadura chibensis</name>
    <dbReference type="NCBI Taxonomy" id="392828"/>
    <lineage>
        <taxon>Bacteria</taxon>
        <taxon>Bacillati</taxon>
        <taxon>Actinomycetota</taxon>
        <taxon>Actinomycetes</taxon>
        <taxon>Streptosporangiales</taxon>
        <taxon>Thermomonosporaceae</taxon>
        <taxon>Actinomadura</taxon>
    </lineage>
</organism>
<keyword evidence="4" id="KW-0808">Transferase</keyword>
<dbReference type="STRING" id="1220554.GCA_001552135_05909"/>
<accession>A0A5D0NID4</accession>
<feature type="domain" description="Sulfatase N-terminal" evidence="3">
    <location>
        <begin position="5"/>
        <end position="390"/>
    </location>
</feature>
<dbReference type="GO" id="GO:0016740">
    <property type="term" value="F:transferase activity"/>
    <property type="evidence" value="ECO:0007669"/>
    <property type="project" value="UniProtKB-KW"/>
</dbReference>
<evidence type="ECO:0000259" key="3">
    <source>
        <dbReference type="Pfam" id="PF00884"/>
    </source>
</evidence>
<name>A0A5D0NID4_9ACTN</name>
<sequence length="523" mass="58413">MGRRILFITTDQQRYDAYGCNGGEVARTPVTDGLAAEGVRFERAYCQNVVCTPARSSMLTGQYPRTHGAIANGVPLPDDAPSVAQVLRDAGYRTALIGKVHFEPIADPDGRWEQNRIPLAGEHGPYRGFEYVEFAGHGPQGASHYANWLRAEHPEDTGGFLRIFSAAPGGDTGAPGVAHNPVPREHYHTDWVAERTAAWLDTLDDDDDWFCWMSFPDPHHPWDVPASEVDRVDWRKLDLPPGHPGSDERIREILSGRPAHWLAWYDGSVPNIDAAPGDFVPADLTHDQIRELNALVHAKNELLDEAFGRVLAKIEERGWGDDTDVFVTTDHGEFQGELGLLFKGPYHVDALMRLPMVWRPARSAGVPAAVVPEPVGQIDLAPTFCAIAGVEAPDWMEGRALPTAAGSGRERAIVEWDSQLDTGYRMRTIVQDGWICTVYEPTDREYGMPKADRYADFGMRPPEREIVYDGTEGELYHLADDPYQWDNRWDDPAAAEVRARLVRDLHEHLPPMREPRLRPQAMG</sequence>
<comment type="caution">
    <text evidence="4">The sequence shown here is derived from an EMBL/GenBank/DDBJ whole genome shotgun (WGS) entry which is preliminary data.</text>
</comment>
<dbReference type="Gene3D" id="3.40.720.10">
    <property type="entry name" value="Alkaline Phosphatase, subunit A"/>
    <property type="match status" value="1"/>
</dbReference>
<evidence type="ECO:0000256" key="1">
    <source>
        <dbReference type="ARBA" id="ARBA00008779"/>
    </source>
</evidence>
<reference evidence="4 5" key="1">
    <citation type="submission" date="2019-08" db="EMBL/GenBank/DDBJ databases">
        <title>Actinomadura sp. nov. CYP1-5 isolated from mountain soil.</title>
        <authorList>
            <person name="Songsumanus A."/>
            <person name="Kuncharoen N."/>
            <person name="Kudo T."/>
            <person name="Yuki M."/>
            <person name="Igarashi Y."/>
            <person name="Tanasupawat S."/>
        </authorList>
    </citation>
    <scope>NUCLEOTIDE SEQUENCE [LARGE SCALE GENOMIC DNA]</scope>
    <source>
        <strain evidence="4 5">JCM 14158</strain>
    </source>
</reference>
<proteinExistence type="inferred from homology"/>
<keyword evidence="5" id="KW-1185">Reference proteome</keyword>
<evidence type="ECO:0000313" key="4">
    <source>
        <dbReference type="EMBL" id="TYB44109.1"/>
    </source>
</evidence>
<dbReference type="PANTHER" id="PTHR42693">
    <property type="entry name" value="ARYLSULFATASE FAMILY MEMBER"/>
    <property type="match status" value="1"/>
</dbReference>
<dbReference type="SUPFAM" id="SSF53649">
    <property type="entry name" value="Alkaline phosphatase-like"/>
    <property type="match status" value="1"/>
</dbReference>
<dbReference type="Proteomes" id="UP000323380">
    <property type="component" value="Unassembled WGS sequence"/>
</dbReference>
<dbReference type="Pfam" id="PF00884">
    <property type="entry name" value="Sulfatase"/>
    <property type="match status" value="1"/>
</dbReference>
<keyword evidence="2 4" id="KW-0378">Hydrolase</keyword>
<evidence type="ECO:0000256" key="2">
    <source>
        <dbReference type="ARBA" id="ARBA00022801"/>
    </source>
</evidence>
<dbReference type="EMBL" id="VSFG01000005">
    <property type="protein sequence ID" value="TYB44109.1"/>
    <property type="molecule type" value="Genomic_DNA"/>
</dbReference>
<gene>
    <name evidence="4" type="ORF">FXF69_24450</name>
</gene>